<name>B4S4W8_PROA2</name>
<feature type="domain" description="RNA polymerase sigma factor 70 region 4 type 2" evidence="8">
    <location>
        <begin position="142"/>
        <end position="192"/>
    </location>
</feature>
<dbReference type="SUPFAM" id="SSF88946">
    <property type="entry name" value="Sigma2 domain of RNA polymerase sigma factors"/>
    <property type="match status" value="1"/>
</dbReference>
<dbReference type="CDD" id="cd06171">
    <property type="entry name" value="Sigma70_r4"/>
    <property type="match status" value="1"/>
</dbReference>
<dbReference type="GO" id="GO:0016987">
    <property type="term" value="F:sigma factor activity"/>
    <property type="evidence" value="ECO:0007669"/>
    <property type="project" value="UniProtKB-KW"/>
</dbReference>
<dbReference type="SUPFAM" id="SSF88659">
    <property type="entry name" value="Sigma3 and sigma4 domains of RNA polymerase sigma factors"/>
    <property type="match status" value="1"/>
</dbReference>
<dbReference type="Pfam" id="PF08281">
    <property type="entry name" value="Sigma70_r4_2"/>
    <property type="match status" value="1"/>
</dbReference>
<dbReference type="STRING" id="290512.Paes_0409"/>
<keyword evidence="5 6" id="KW-0804">Transcription</keyword>
<dbReference type="InterPro" id="IPR013324">
    <property type="entry name" value="RNA_pol_sigma_r3/r4-like"/>
</dbReference>
<dbReference type="InterPro" id="IPR036388">
    <property type="entry name" value="WH-like_DNA-bd_sf"/>
</dbReference>
<evidence type="ECO:0000256" key="5">
    <source>
        <dbReference type="ARBA" id="ARBA00023163"/>
    </source>
</evidence>
<evidence type="ECO:0000256" key="3">
    <source>
        <dbReference type="ARBA" id="ARBA00023082"/>
    </source>
</evidence>
<dbReference type="PANTHER" id="PTHR43133:SF51">
    <property type="entry name" value="RNA POLYMERASE SIGMA FACTOR"/>
    <property type="match status" value="1"/>
</dbReference>
<evidence type="ECO:0000259" key="8">
    <source>
        <dbReference type="Pfam" id="PF08281"/>
    </source>
</evidence>
<dbReference type="Gene3D" id="1.10.10.10">
    <property type="entry name" value="Winged helix-like DNA-binding domain superfamily/Winged helix DNA-binding domain"/>
    <property type="match status" value="1"/>
</dbReference>
<dbReference type="Proteomes" id="UP000002725">
    <property type="component" value="Chromosome"/>
</dbReference>
<keyword evidence="3 6" id="KW-0731">Sigma factor</keyword>
<dbReference type="PANTHER" id="PTHR43133">
    <property type="entry name" value="RNA POLYMERASE ECF-TYPE SIGMA FACTO"/>
    <property type="match status" value="1"/>
</dbReference>
<sequence length="205" mass="23573">MMHDVCQTSLPVHSNTVTLQKTGQSNSEESFSALVAEHQNMVINTCYRFVLNREDAEDIAQEVFIEAYRSLERFRNESKLSTWLYRIAVTKSLDHLRKKKRKKRFSSLKRMIGQEDPIQEIALPDNDTPSDLCLEQERVKVLQNALDSLPDNQKTAFLLSKSDGYSNQEIADIMQTSVSAIESLIHRAKKNLQKKLEKHYSAEKA</sequence>
<comment type="similarity">
    <text evidence="1 6">Belongs to the sigma-70 factor family. ECF subfamily.</text>
</comment>
<dbReference type="InterPro" id="IPR013325">
    <property type="entry name" value="RNA_pol_sigma_r2"/>
</dbReference>
<dbReference type="PROSITE" id="PS01063">
    <property type="entry name" value="SIGMA70_ECF"/>
    <property type="match status" value="1"/>
</dbReference>
<protein>
    <recommendedName>
        <fullName evidence="6">RNA polymerase sigma factor</fullName>
    </recommendedName>
</protein>
<dbReference type="NCBIfam" id="TIGR02937">
    <property type="entry name" value="sigma70-ECF"/>
    <property type="match status" value="1"/>
</dbReference>
<dbReference type="InterPro" id="IPR014284">
    <property type="entry name" value="RNA_pol_sigma-70_dom"/>
</dbReference>
<evidence type="ECO:0000259" key="7">
    <source>
        <dbReference type="Pfam" id="PF04542"/>
    </source>
</evidence>
<dbReference type="InterPro" id="IPR007627">
    <property type="entry name" value="RNA_pol_sigma70_r2"/>
</dbReference>
<feature type="domain" description="RNA polymerase sigma-70 region 2" evidence="7">
    <location>
        <begin position="34"/>
        <end position="101"/>
    </location>
</feature>
<dbReference type="EMBL" id="CP001108">
    <property type="protein sequence ID" value="ACF45466.1"/>
    <property type="molecule type" value="Genomic_DNA"/>
</dbReference>
<proteinExistence type="inferred from homology"/>
<dbReference type="InterPro" id="IPR000838">
    <property type="entry name" value="RNA_pol_sigma70_ECF_CS"/>
</dbReference>
<keyword evidence="10" id="KW-1185">Reference proteome</keyword>
<organism evidence="9 10">
    <name type="scientific">Prosthecochloris aestuarii (strain DSM 271 / SK 413)</name>
    <dbReference type="NCBI Taxonomy" id="290512"/>
    <lineage>
        <taxon>Bacteria</taxon>
        <taxon>Pseudomonadati</taxon>
        <taxon>Chlorobiota</taxon>
        <taxon>Chlorobiia</taxon>
        <taxon>Chlorobiales</taxon>
        <taxon>Chlorobiaceae</taxon>
        <taxon>Prosthecochloris</taxon>
    </lineage>
</organism>
<dbReference type="Pfam" id="PF04542">
    <property type="entry name" value="Sigma70_r2"/>
    <property type="match status" value="1"/>
</dbReference>
<evidence type="ECO:0000313" key="9">
    <source>
        <dbReference type="EMBL" id="ACF45466.1"/>
    </source>
</evidence>
<evidence type="ECO:0000256" key="6">
    <source>
        <dbReference type="RuleBase" id="RU000716"/>
    </source>
</evidence>
<dbReference type="GO" id="GO:0006352">
    <property type="term" value="P:DNA-templated transcription initiation"/>
    <property type="evidence" value="ECO:0007669"/>
    <property type="project" value="InterPro"/>
</dbReference>
<evidence type="ECO:0000313" key="10">
    <source>
        <dbReference type="Proteomes" id="UP000002725"/>
    </source>
</evidence>
<gene>
    <name evidence="9" type="ordered locus">Paes_0409</name>
</gene>
<reference evidence="9" key="1">
    <citation type="submission" date="2008-06" db="EMBL/GenBank/DDBJ databases">
        <title>Complete sequence of chromosome of Prosthecochloris aestuarii DSM 271.</title>
        <authorList>
            <consortium name="US DOE Joint Genome Institute"/>
            <person name="Lucas S."/>
            <person name="Copeland A."/>
            <person name="Lapidus A."/>
            <person name="Glavina del Rio T."/>
            <person name="Dalin E."/>
            <person name="Tice H."/>
            <person name="Bruce D."/>
            <person name="Goodwin L."/>
            <person name="Pitluck S."/>
            <person name="Schmutz J."/>
            <person name="Larimer F."/>
            <person name="Land M."/>
            <person name="Hauser L."/>
            <person name="Kyrpides N."/>
            <person name="Anderson I."/>
            <person name="Liu Z."/>
            <person name="Li T."/>
            <person name="Zhao F."/>
            <person name="Overmann J."/>
            <person name="Bryant D.A."/>
            <person name="Richardson P."/>
        </authorList>
    </citation>
    <scope>NUCLEOTIDE SEQUENCE [LARGE SCALE GENOMIC DNA]</scope>
    <source>
        <strain evidence="9">DSM 271</strain>
    </source>
</reference>
<dbReference type="InterPro" id="IPR013249">
    <property type="entry name" value="RNA_pol_sigma70_r4_t2"/>
</dbReference>
<dbReference type="eggNOG" id="COG1595">
    <property type="taxonomic scope" value="Bacteria"/>
</dbReference>
<evidence type="ECO:0000256" key="4">
    <source>
        <dbReference type="ARBA" id="ARBA00023125"/>
    </source>
</evidence>
<keyword evidence="4 6" id="KW-0238">DNA-binding</keyword>
<accession>B4S4W8</accession>
<dbReference type="Gene3D" id="1.10.1740.10">
    <property type="match status" value="1"/>
</dbReference>
<dbReference type="GO" id="GO:0003677">
    <property type="term" value="F:DNA binding"/>
    <property type="evidence" value="ECO:0007669"/>
    <property type="project" value="UniProtKB-KW"/>
</dbReference>
<dbReference type="KEGG" id="paa:Paes_0409"/>
<dbReference type="AlphaFoldDB" id="B4S4W8"/>
<dbReference type="HOGENOM" id="CLU_047691_3_0_10"/>
<evidence type="ECO:0000256" key="1">
    <source>
        <dbReference type="ARBA" id="ARBA00010641"/>
    </source>
</evidence>
<keyword evidence="2 6" id="KW-0805">Transcription regulation</keyword>
<evidence type="ECO:0000256" key="2">
    <source>
        <dbReference type="ARBA" id="ARBA00023015"/>
    </source>
</evidence>
<dbReference type="InterPro" id="IPR039425">
    <property type="entry name" value="RNA_pol_sigma-70-like"/>
</dbReference>